<dbReference type="AlphaFoldDB" id="F0WDZ1"/>
<feature type="compositionally biased region" description="Acidic residues" evidence="1">
    <location>
        <begin position="12"/>
        <end position="21"/>
    </location>
</feature>
<accession>F0WDZ1</accession>
<name>F0WDZ1_9STRA</name>
<organism evidence="2">
    <name type="scientific">Albugo laibachii Nc14</name>
    <dbReference type="NCBI Taxonomy" id="890382"/>
    <lineage>
        <taxon>Eukaryota</taxon>
        <taxon>Sar</taxon>
        <taxon>Stramenopiles</taxon>
        <taxon>Oomycota</taxon>
        <taxon>Peronosporomycetes</taxon>
        <taxon>Albuginales</taxon>
        <taxon>Albuginaceae</taxon>
        <taxon>Albugo</taxon>
    </lineage>
</organism>
<evidence type="ECO:0000313" key="2">
    <source>
        <dbReference type="EMBL" id="CCA19419.1"/>
    </source>
</evidence>
<evidence type="ECO:0000256" key="1">
    <source>
        <dbReference type="SAM" id="MobiDB-lite"/>
    </source>
</evidence>
<reference evidence="2" key="2">
    <citation type="submission" date="2011-02" db="EMBL/GenBank/DDBJ databases">
        <authorList>
            <person name="MacLean D."/>
        </authorList>
    </citation>
    <scope>NUCLEOTIDE SEQUENCE</scope>
</reference>
<feature type="region of interest" description="Disordered" evidence="1">
    <location>
        <begin position="1"/>
        <end position="45"/>
    </location>
</feature>
<gene>
    <name evidence="2" type="primary">AlNc14C71G4859</name>
    <name evidence="2" type="ORF">ALNC14_055620</name>
</gene>
<protein>
    <submittedName>
        <fullName evidence="2">AlNc14C71G4859 protein</fullName>
    </submittedName>
</protein>
<proteinExistence type="predicted"/>
<dbReference type="HOGENOM" id="CLU_1196690_0_0_1"/>
<dbReference type="EMBL" id="FR824116">
    <property type="protein sequence ID" value="CCA19419.1"/>
    <property type="molecule type" value="Genomic_DNA"/>
</dbReference>
<reference evidence="2" key="1">
    <citation type="journal article" date="2011" name="PLoS Biol.">
        <title>Gene gain and loss during evolution of obligate parasitism in the white rust pathogen of Arabidopsis thaliana.</title>
        <authorList>
            <person name="Kemen E."/>
            <person name="Gardiner A."/>
            <person name="Schultz-Larsen T."/>
            <person name="Kemen A.C."/>
            <person name="Balmuth A.L."/>
            <person name="Robert-Seilaniantz A."/>
            <person name="Bailey K."/>
            <person name="Holub E."/>
            <person name="Studholme D.J."/>
            <person name="Maclean D."/>
            <person name="Jones J.D."/>
        </authorList>
    </citation>
    <scope>NUCLEOTIDE SEQUENCE</scope>
</reference>
<sequence length="232" mass="26398">MYTYPVGALESPDGEDLDGVSEESKPSIAKLNPYSTAGEDSYSPAVKDWSSPNTLRFHTSVVVMDITEPMEAYDLMSFGLNENPSHAYLISALKHADLINWWNHYHPDLYPEHLYGIDYKSKINSKTSKANGSVDNVTDKAAQLQDILQSGCENYVFVVEHYEYLRNVPDSGGRGVLIQNKDDEEPKLPMNLKGMVSEYRFRIPWFEKPNTWQKVYFDTPPIFEVETSGSKR</sequence>